<protein>
    <recommendedName>
        <fullName evidence="6">RING-type domain-containing protein</fullName>
    </recommendedName>
</protein>
<dbReference type="SMART" id="SM00184">
    <property type="entry name" value="RING"/>
    <property type="match status" value="1"/>
</dbReference>
<dbReference type="InterPro" id="IPR013083">
    <property type="entry name" value="Znf_RING/FYVE/PHD"/>
</dbReference>
<gene>
    <name evidence="7" type="ORF">MNOR_LOCUS17216</name>
</gene>
<keyword evidence="3" id="KW-0862">Zinc</keyword>
<keyword evidence="1" id="KW-0479">Metal-binding</keyword>
<dbReference type="Proteomes" id="UP001497623">
    <property type="component" value="Unassembled WGS sequence"/>
</dbReference>
<feature type="domain" description="RING-type" evidence="6">
    <location>
        <begin position="28"/>
        <end position="70"/>
    </location>
</feature>
<sequence length="582" mass="65002">MSSNWSTYFIRPPEDRPGANVTMEPLECSVCYLRYTGDRRPRVLPCGHTFCTDCLNTTIEGRSRKCPGCREYHRALQVEQLPINFNLETLIGILTSNNVTNESEGEGSEPSEVRLQFPGPKERMVVCFEHGLEVNFRCVTHKAWICRRCTVLVHPSDTCTVRPAEEDLEARKQEQKENVDKATAKLETSLQNVETYEEQLSVEEQRQAEFLTRLEGYLEAHRQEKTQLETQHSRLTRTLEEARKRKRMIDAVRRKLDTATSPEEVTIASEEITKELQFLTEFNKTFESIAIERDILSSSSNVINESLTRLTEWGREHEATRNGDPEDGTREGAQAGALDAVSLLVLNPTPAPKLAHGLTIPILIGALEAQDVVDGRNVAYAILKTDGITRSARVTLQEKKLHLHALTNDQPPANSLVLPYNVIKDEVTSSSTLTFLDLAWQGVTRGRIYIRLFGDSGRAKQFLWLCTGEKGHSYFNVAMEYVGFKGQPGEHLYGGNYDDRDCRPLIEGLTSDGEYSHSWSAGLVAGSLGEARFKIIVKNRPRATNSLAFGRVEGGLSVAEAACGVTNIEDVVIATCGVVVLE</sequence>
<dbReference type="Pfam" id="PF14634">
    <property type="entry name" value="zf-RING_5"/>
    <property type="match status" value="1"/>
</dbReference>
<proteinExistence type="predicted"/>
<name>A0AAV2QXR3_MEGNR</name>
<dbReference type="GO" id="GO:0008270">
    <property type="term" value="F:zinc ion binding"/>
    <property type="evidence" value="ECO:0007669"/>
    <property type="project" value="UniProtKB-KW"/>
</dbReference>
<dbReference type="InterPro" id="IPR017907">
    <property type="entry name" value="Znf_RING_CS"/>
</dbReference>
<dbReference type="PROSITE" id="PS00518">
    <property type="entry name" value="ZF_RING_1"/>
    <property type="match status" value="1"/>
</dbReference>
<evidence type="ECO:0000256" key="3">
    <source>
        <dbReference type="ARBA" id="ARBA00022833"/>
    </source>
</evidence>
<keyword evidence="2 4" id="KW-0863">Zinc-finger</keyword>
<dbReference type="EMBL" id="CAXKWB010011706">
    <property type="protein sequence ID" value="CAL4102211.1"/>
    <property type="molecule type" value="Genomic_DNA"/>
</dbReference>
<evidence type="ECO:0000256" key="4">
    <source>
        <dbReference type="PROSITE-ProRule" id="PRU00175"/>
    </source>
</evidence>
<dbReference type="InterPro" id="IPR029000">
    <property type="entry name" value="Cyclophilin-like_dom_sf"/>
</dbReference>
<organism evidence="7 8">
    <name type="scientific">Meganyctiphanes norvegica</name>
    <name type="common">Northern krill</name>
    <name type="synonym">Thysanopoda norvegica</name>
    <dbReference type="NCBI Taxonomy" id="48144"/>
    <lineage>
        <taxon>Eukaryota</taxon>
        <taxon>Metazoa</taxon>
        <taxon>Ecdysozoa</taxon>
        <taxon>Arthropoda</taxon>
        <taxon>Crustacea</taxon>
        <taxon>Multicrustacea</taxon>
        <taxon>Malacostraca</taxon>
        <taxon>Eumalacostraca</taxon>
        <taxon>Eucarida</taxon>
        <taxon>Euphausiacea</taxon>
        <taxon>Euphausiidae</taxon>
        <taxon>Meganyctiphanes</taxon>
    </lineage>
</organism>
<dbReference type="SUPFAM" id="SSF57845">
    <property type="entry name" value="B-box zinc-binding domain"/>
    <property type="match status" value="1"/>
</dbReference>
<evidence type="ECO:0000313" key="8">
    <source>
        <dbReference type="Proteomes" id="UP001497623"/>
    </source>
</evidence>
<dbReference type="SUPFAM" id="SSF50891">
    <property type="entry name" value="Cyclophilin-like"/>
    <property type="match status" value="1"/>
</dbReference>
<evidence type="ECO:0000256" key="2">
    <source>
        <dbReference type="ARBA" id="ARBA00022771"/>
    </source>
</evidence>
<dbReference type="AlphaFoldDB" id="A0AAV2QXR3"/>
<dbReference type="Gene3D" id="3.30.160.60">
    <property type="entry name" value="Classic Zinc Finger"/>
    <property type="match status" value="1"/>
</dbReference>
<dbReference type="InterPro" id="IPR047153">
    <property type="entry name" value="TRIM45/56/19-like"/>
</dbReference>
<keyword evidence="8" id="KW-1185">Reference proteome</keyword>
<evidence type="ECO:0000256" key="1">
    <source>
        <dbReference type="ARBA" id="ARBA00022723"/>
    </source>
</evidence>
<evidence type="ECO:0000259" key="6">
    <source>
        <dbReference type="PROSITE" id="PS50089"/>
    </source>
</evidence>
<accession>A0AAV2QXR3</accession>
<evidence type="ECO:0000256" key="5">
    <source>
        <dbReference type="SAM" id="Coils"/>
    </source>
</evidence>
<evidence type="ECO:0000313" key="7">
    <source>
        <dbReference type="EMBL" id="CAL4102211.1"/>
    </source>
</evidence>
<dbReference type="Gene3D" id="2.40.100.10">
    <property type="entry name" value="Cyclophilin-like"/>
    <property type="match status" value="1"/>
</dbReference>
<dbReference type="CDD" id="cd16449">
    <property type="entry name" value="RING-HC"/>
    <property type="match status" value="1"/>
</dbReference>
<feature type="coiled-coil region" evidence="5">
    <location>
        <begin position="165"/>
        <end position="245"/>
    </location>
</feature>
<dbReference type="InterPro" id="IPR001841">
    <property type="entry name" value="Znf_RING"/>
</dbReference>
<dbReference type="SUPFAM" id="SSF57850">
    <property type="entry name" value="RING/U-box"/>
    <property type="match status" value="1"/>
</dbReference>
<dbReference type="PANTHER" id="PTHR25462">
    <property type="entry name" value="BONUS, ISOFORM C-RELATED"/>
    <property type="match status" value="1"/>
</dbReference>
<dbReference type="PANTHER" id="PTHR25462:SF296">
    <property type="entry name" value="MEIOTIC P26, ISOFORM F"/>
    <property type="match status" value="1"/>
</dbReference>
<dbReference type="Gene3D" id="3.30.40.10">
    <property type="entry name" value="Zinc/RING finger domain, C3HC4 (zinc finger)"/>
    <property type="match status" value="1"/>
</dbReference>
<dbReference type="PROSITE" id="PS50089">
    <property type="entry name" value="ZF_RING_2"/>
    <property type="match status" value="1"/>
</dbReference>
<keyword evidence="5" id="KW-0175">Coiled coil</keyword>
<reference evidence="7 8" key="1">
    <citation type="submission" date="2024-05" db="EMBL/GenBank/DDBJ databases">
        <authorList>
            <person name="Wallberg A."/>
        </authorList>
    </citation>
    <scope>NUCLEOTIDE SEQUENCE [LARGE SCALE GENOMIC DNA]</scope>
</reference>
<comment type="caution">
    <text evidence="7">The sequence shown here is derived from an EMBL/GenBank/DDBJ whole genome shotgun (WGS) entry which is preliminary data.</text>
</comment>